<keyword evidence="3" id="KW-1185">Reference proteome</keyword>
<keyword evidence="2" id="KW-0489">Methyltransferase</keyword>
<evidence type="ECO:0000259" key="1">
    <source>
        <dbReference type="Pfam" id="PF08241"/>
    </source>
</evidence>
<feature type="domain" description="Methyltransferase type 11" evidence="1">
    <location>
        <begin position="96"/>
        <end position="190"/>
    </location>
</feature>
<keyword evidence="2" id="KW-0808">Transferase</keyword>
<reference evidence="2" key="1">
    <citation type="journal article" date="2014" name="Int. J. Syst. Evol. Microbiol.">
        <title>Complete genome sequence of Corynebacterium casei LMG S-19264T (=DSM 44701T), isolated from a smear-ripened cheese.</title>
        <authorList>
            <consortium name="US DOE Joint Genome Institute (JGI-PGF)"/>
            <person name="Walter F."/>
            <person name="Albersmeier A."/>
            <person name="Kalinowski J."/>
            <person name="Ruckert C."/>
        </authorList>
    </citation>
    <scope>NUCLEOTIDE SEQUENCE</scope>
    <source>
        <strain evidence="2">CGMCC 4.7299</strain>
    </source>
</reference>
<evidence type="ECO:0000313" key="3">
    <source>
        <dbReference type="Proteomes" id="UP000656042"/>
    </source>
</evidence>
<dbReference type="PANTHER" id="PTHR43591">
    <property type="entry name" value="METHYLTRANSFERASE"/>
    <property type="match status" value="1"/>
</dbReference>
<dbReference type="GO" id="GO:0032259">
    <property type="term" value="P:methylation"/>
    <property type="evidence" value="ECO:0007669"/>
    <property type="project" value="UniProtKB-KW"/>
</dbReference>
<protein>
    <submittedName>
        <fullName evidence="2">SAM-dependent methyltransferase</fullName>
    </submittedName>
</protein>
<dbReference type="CDD" id="cd02440">
    <property type="entry name" value="AdoMet_MTases"/>
    <property type="match status" value="1"/>
</dbReference>
<dbReference type="Pfam" id="PF08241">
    <property type="entry name" value="Methyltransf_11"/>
    <property type="match status" value="1"/>
</dbReference>
<accession>A0A8J3BTF0</accession>
<dbReference type="SUPFAM" id="SSF53335">
    <property type="entry name" value="S-adenosyl-L-methionine-dependent methyltransferases"/>
    <property type="match status" value="1"/>
</dbReference>
<dbReference type="PANTHER" id="PTHR43591:SF24">
    <property type="entry name" value="2-METHOXY-6-POLYPRENYL-1,4-BENZOQUINOL METHYLASE, MITOCHONDRIAL"/>
    <property type="match status" value="1"/>
</dbReference>
<evidence type="ECO:0000313" key="2">
    <source>
        <dbReference type="EMBL" id="GGK72913.1"/>
    </source>
</evidence>
<dbReference type="AlphaFoldDB" id="A0A8J3BTF0"/>
<gene>
    <name evidence="2" type="ORF">GCM10012284_03570</name>
</gene>
<reference evidence="2" key="2">
    <citation type="submission" date="2020-09" db="EMBL/GenBank/DDBJ databases">
        <authorList>
            <person name="Sun Q."/>
            <person name="Zhou Y."/>
        </authorList>
    </citation>
    <scope>NUCLEOTIDE SEQUENCE</scope>
    <source>
        <strain evidence="2">CGMCC 4.7299</strain>
    </source>
</reference>
<dbReference type="Proteomes" id="UP000656042">
    <property type="component" value="Unassembled WGS sequence"/>
</dbReference>
<dbReference type="InterPro" id="IPR013216">
    <property type="entry name" value="Methyltransf_11"/>
</dbReference>
<proteinExistence type="predicted"/>
<dbReference type="InterPro" id="IPR029063">
    <property type="entry name" value="SAM-dependent_MTases_sf"/>
</dbReference>
<sequence>MTTGIDLDPSGALGRLRRHHPDLIARIDPDRARAWYASLRDTERLAGDDFGEMPQGGRGESYLRAQAQILMARSTGIATLLDHLTAGAEPGTKVVLDVLGGDGLVRRVATALGRTDLNILTCDVSPYMVQAAWDAGMPALLQRADRLLARDDSVDGVLIAYGAHHIDPEDRVNVVRDAYRVLRPGGTLVLHDFLVGSAMDTWFSEFVDPNSLTGHRFAHFTREEILGYLAKAGFESYEVADMPDPYVAVADTADAAELSLGRYLLDMYGLVSIAHAFGDQADRVVIERARRIFQEPMTPGLRVQPQPDGQWRCTVPRTAVIGIGRKLR</sequence>
<comment type="caution">
    <text evidence="2">The sequence shown here is derived from an EMBL/GenBank/DDBJ whole genome shotgun (WGS) entry which is preliminary data.</text>
</comment>
<dbReference type="GO" id="GO:0008757">
    <property type="term" value="F:S-adenosylmethionine-dependent methyltransferase activity"/>
    <property type="evidence" value="ECO:0007669"/>
    <property type="project" value="InterPro"/>
</dbReference>
<dbReference type="RefSeq" id="WP_229715357.1">
    <property type="nucleotide sequence ID" value="NZ_BMMX01000001.1"/>
</dbReference>
<name>A0A8J3BTF0_9ACTN</name>
<dbReference type="Gene3D" id="3.40.50.150">
    <property type="entry name" value="Vaccinia Virus protein VP39"/>
    <property type="match status" value="1"/>
</dbReference>
<dbReference type="EMBL" id="BMMX01000001">
    <property type="protein sequence ID" value="GGK72913.1"/>
    <property type="molecule type" value="Genomic_DNA"/>
</dbReference>
<organism evidence="2 3">
    <name type="scientific">Mangrovihabitans endophyticus</name>
    <dbReference type="NCBI Taxonomy" id="1751298"/>
    <lineage>
        <taxon>Bacteria</taxon>
        <taxon>Bacillati</taxon>
        <taxon>Actinomycetota</taxon>
        <taxon>Actinomycetes</taxon>
        <taxon>Micromonosporales</taxon>
        <taxon>Micromonosporaceae</taxon>
        <taxon>Mangrovihabitans</taxon>
    </lineage>
</organism>